<dbReference type="AlphaFoldDB" id="A0A0L8V6V2"/>
<keyword evidence="1" id="KW-0732">Signal</keyword>
<dbReference type="STRING" id="1409788.NC99_31490"/>
<feature type="signal peptide" evidence="1">
    <location>
        <begin position="1"/>
        <end position="19"/>
    </location>
</feature>
<dbReference type="PATRIC" id="fig|1409788.3.peg.3233"/>
<dbReference type="OrthoDB" id="669636at2"/>
<dbReference type="Proteomes" id="UP000036958">
    <property type="component" value="Unassembled WGS sequence"/>
</dbReference>
<dbReference type="Gene3D" id="3.40.50.10610">
    <property type="entry name" value="ABC-type transport auxiliary lipoprotein component"/>
    <property type="match status" value="1"/>
</dbReference>
<proteinExistence type="predicted"/>
<evidence type="ECO:0000313" key="2">
    <source>
        <dbReference type="EMBL" id="KOH44156.1"/>
    </source>
</evidence>
<accession>A0A0L8V6V2</accession>
<dbReference type="RefSeq" id="WP_053185000.1">
    <property type="nucleotide sequence ID" value="NZ_LGIA01000171.1"/>
</dbReference>
<name>A0A0L8V6V2_9BACT</name>
<organism evidence="2 3">
    <name type="scientific">Sunxiuqinia dokdonensis</name>
    <dbReference type="NCBI Taxonomy" id="1409788"/>
    <lineage>
        <taxon>Bacteria</taxon>
        <taxon>Pseudomonadati</taxon>
        <taxon>Bacteroidota</taxon>
        <taxon>Bacteroidia</taxon>
        <taxon>Marinilabiliales</taxon>
        <taxon>Prolixibacteraceae</taxon>
        <taxon>Sunxiuqinia</taxon>
    </lineage>
</organism>
<evidence type="ECO:0008006" key="4">
    <source>
        <dbReference type="Google" id="ProtNLM"/>
    </source>
</evidence>
<reference evidence="3" key="1">
    <citation type="submission" date="2015-07" db="EMBL/GenBank/DDBJ databases">
        <title>Genome sequencing of Sunxiuqinia dokdonensis strain SK.</title>
        <authorList>
            <person name="Ahn S."/>
            <person name="Kim B.-C."/>
        </authorList>
    </citation>
    <scope>NUCLEOTIDE SEQUENCE [LARGE SCALE GENOMIC DNA]</scope>
    <source>
        <strain evidence="3">SK</strain>
    </source>
</reference>
<comment type="caution">
    <text evidence="2">The sequence shown here is derived from an EMBL/GenBank/DDBJ whole genome shotgun (WGS) entry which is preliminary data.</text>
</comment>
<evidence type="ECO:0000313" key="3">
    <source>
        <dbReference type="Proteomes" id="UP000036958"/>
    </source>
</evidence>
<sequence length="213" mass="23773">MTKFYLSLLVSFLTLSVAAQTHLYENPAFDKIAKEHQMIAVVPFDATVSLRPKQMKDISPEQLQRMEQSEGESVQMAMYSWFLKREKREQLTVKVQDTNTTNALLKKNGITYENLTEYTPEELAKLLEVDAVVSGKFETSKPMSEGASIALGALIGFWGSTNKAVLNMFIHNAADGQLLINYNKGVSGSVGSSTEDLINILLRKASRRIAYTK</sequence>
<evidence type="ECO:0000256" key="1">
    <source>
        <dbReference type="SAM" id="SignalP"/>
    </source>
</evidence>
<keyword evidence="3" id="KW-1185">Reference proteome</keyword>
<protein>
    <recommendedName>
        <fullName evidence="4">Secreted protein</fullName>
    </recommendedName>
</protein>
<dbReference type="EMBL" id="LGIA01000171">
    <property type="protein sequence ID" value="KOH44156.1"/>
    <property type="molecule type" value="Genomic_DNA"/>
</dbReference>
<feature type="chain" id="PRO_5005591627" description="Secreted protein" evidence="1">
    <location>
        <begin position="20"/>
        <end position="213"/>
    </location>
</feature>
<gene>
    <name evidence="2" type="ORF">NC99_31490</name>
</gene>